<dbReference type="Proteomes" id="UP001470230">
    <property type="component" value="Unassembled WGS sequence"/>
</dbReference>
<dbReference type="PROSITE" id="PS50297">
    <property type="entry name" value="ANK_REP_REGION"/>
    <property type="match status" value="2"/>
</dbReference>
<feature type="repeat" description="ANK" evidence="1">
    <location>
        <begin position="396"/>
        <end position="420"/>
    </location>
</feature>
<dbReference type="SMART" id="SM00248">
    <property type="entry name" value="ANK"/>
    <property type="match status" value="4"/>
</dbReference>
<dbReference type="InterPro" id="IPR002110">
    <property type="entry name" value="Ankyrin_rpt"/>
</dbReference>
<organism evidence="3 4">
    <name type="scientific">Tritrichomonas musculus</name>
    <dbReference type="NCBI Taxonomy" id="1915356"/>
    <lineage>
        <taxon>Eukaryota</taxon>
        <taxon>Metamonada</taxon>
        <taxon>Parabasalia</taxon>
        <taxon>Tritrichomonadida</taxon>
        <taxon>Tritrichomonadidae</taxon>
        <taxon>Tritrichomonas</taxon>
    </lineage>
</organism>
<dbReference type="Gene3D" id="1.25.40.20">
    <property type="entry name" value="Ankyrin repeat-containing domain"/>
    <property type="match status" value="1"/>
</dbReference>
<protein>
    <recommendedName>
        <fullName evidence="5">DUF3447 domain-containing protein</fullName>
    </recommendedName>
</protein>
<dbReference type="EMBL" id="JAPFFF010000407">
    <property type="protein sequence ID" value="KAK8834448.1"/>
    <property type="molecule type" value="Genomic_DNA"/>
</dbReference>
<comment type="caution">
    <text evidence="3">The sequence shown here is derived from an EMBL/GenBank/DDBJ whole genome shotgun (WGS) entry which is preliminary data.</text>
</comment>
<dbReference type="InterPro" id="IPR036770">
    <property type="entry name" value="Ankyrin_rpt-contain_sf"/>
</dbReference>
<evidence type="ECO:0000313" key="2">
    <source>
        <dbReference type="EMBL" id="KAK8834448.1"/>
    </source>
</evidence>
<dbReference type="PANTHER" id="PTHR24159">
    <property type="match status" value="1"/>
</dbReference>
<feature type="repeat" description="ANK" evidence="1">
    <location>
        <begin position="430"/>
        <end position="454"/>
    </location>
</feature>
<evidence type="ECO:0000313" key="3">
    <source>
        <dbReference type="EMBL" id="KAK8837770.1"/>
    </source>
</evidence>
<dbReference type="PANTHER" id="PTHR24159:SF5">
    <property type="entry name" value="ANK_REP_REGION DOMAIN-CONTAINING PROTEIN"/>
    <property type="match status" value="1"/>
</dbReference>
<dbReference type="PROSITE" id="PS50088">
    <property type="entry name" value="ANK_REPEAT"/>
    <property type="match status" value="2"/>
</dbReference>
<dbReference type="Pfam" id="PF13606">
    <property type="entry name" value="Ank_3"/>
    <property type="match status" value="1"/>
</dbReference>
<accession>A0ABR2GWY9</accession>
<name>A0ABR2GWY9_9EUKA</name>
<dbReference type="SUPFAM" id="SSF48403">
    <property type="entry name" value="Ankyrin repeat"/>
    <property type="match status" value="1"/>
</dbReference>
<sequence length="531" mass="61115">MDEEAASDHAFLQSPDFKRMLQCEELVDSLSDENFEIIMKSCIDFLNSSSIHIFARTLLSKIYTNTNKIDFYLNFLKKHDEVQRKNNSQVILIPSFVKALFHQQISPNLSTIGLVDQCCPQFVIQKLLNLKIIDQKQLESNDKCLTDLYGHKYDAIYFMHLLDLKNDSENKQIQLEFNQICMSNDFIRRNFSALSKNNFELHKKLTTSGENPDPLSHILRTDNLEKFQKYLSKNSIKLDSKISSSIYESNKLVRNCQLIEFCAFFGSFNCFNFLLNNGVKPTEKLPHFAIAGGDQRIIELIDSLPNVSFRGSLPYSIAFHRYNLFKWLFEAKHETIDSASLSTNCIFYCSFKEMRELLIKGCNPSFFLESAAQFNFIEVVKMFLQMSQIQPDIVMNGCTPLIYASMNNNFEMARILIELGNADINFADSKGYTSLHYACKNGNIGLTRYLLEKSEIYPDEKADTFNYTPLALACIYNHFDIVDIFLEREDINFKAALISIKNSGIGSISYIVQKLELDENSINFDDSEDDL</sequence>
<evidence type="ECO:0008006" key="5">
    <source>
        <dbReference type="Google" id="ProtNLM"/>
    </source>
</evidence>
<evidence type="ECO:0000313" key="4">
    <source>
        <dbReference type="Proteomes" id="UP001470230"/>
    </source>
</evidence>
<proteinExistence type="predicted"/>
<gene>
    <name evidence="2" type="ORF">M9Y10_030589</name>
    <name evidence="3" type="ORF">M9Y10_036308</name>
</gene>
<keyword evidence="4" id="KW-1185">Reference proteome</keyword>
<keyword evidence="1" id="KW-0040">ANK repeat</keyword>
<evidence type="ECO:0000256" key="1">
    <source>
        <dbReference type="PROSITE-ProRule" id="PRU00023"/>
    </source>
</evidence>
<dbReference type="EMBL" id="JAPFFF010000058">
    <property type="protein sequence ID" value="KAK8837770.1"/>
    <property type="molecule type" value="Genomic_DNA"/>
</dbReference>
<reference evidence="3 4" key="1">
    <citation type="submission" date="2024-04" db="EMBL/GenBank/DDBJ databases">
        <title>Tritrichomonas musculus Genome.</title>
        <authorList>
            <person name="Alves-Ferreira E."/>
            <person name="Grigg M."/>
            <person name="Lorenzi H."/>
            <person name="Galac M."/>
        </authorList>
    </citation>
    <scope>NUCLEOTIDE SEQUENCE [LARGE SCALE GENOMIC DNA]</scope>
    <source>
        <strain evidence="3 4">EAF2021</strain>
    </source>
</reference>
<dbReference type="Pfam" id="PF12796">
    <property type="entry name" value="Ank_2"/>
    <property type="match status" value="1"/>
</dbReference>